<accession>A0A640KLQ6</accession>
<keyword evidence="2" id="KW-1185">Reference proteome</keyword>
<comment type="caution">
    <text evidence="1">The sequence shown here is derived from an EMBL/GenBank/DDBJ whole genome shotgun (WGS) entry which is preliminary data.</text>
</comment>
<dbReference type="VEuPathDB" id="TriTrypDB:LtaPh_3007900"/>
<protein>
    <submittedName>
        <fullName evidence="1">Cdc16, putative</fullName>
    </submittedName>
</protein>
<proteinExistence type="predicted"/>
<organism evidence="1 2">
    <name type="scientific">Leishmania tarentolae</name>
    <name type="common">Sauroleishmania tarentolae</name>
    <dbReference type="NCBI Taxonomy" id="5689"/>
    <lineage>
        <taxon>Eukaryota</taxon>
        <taxon>Discoba</taxon>
        <taxon>Euglenozoa</taxon>
        <taxon>Kinetoplastea</taxon>
        <taxon>Metakinetoplastina</taxon>
        <taxon>Trypanosomatida</taxon>
        <taxon>Trypanosomatidae</taxon>
        <taxon>Leishmaniinae</taxon>
        <taxon>Leishmania</taxon>
        <taxon>lizard Leishmania</taxon>
    </lineage>
</organism>
<dbReference type="SUPFAM" id="SSF48452">
    <property type="entry name" value="TPR-like"/>
    <property type="match status" value="1"/>
</dbReference>
<dbReference type="InterPro" id="IPR011990">
    <property type="entry name" value="TPR-like_helical_dom_sf"/>
</dbReference>
<dbReference type="Gene3D" id="1.25.40.10">
    <property type="entry name" value="Tetratricopeptide repeat domain"/>
    <property type="match status" value="1"/>
</dbReference>
<gene>
    <name evidence="1" type="ORF">LtaPh_3007900</name>
</gene>
<dbReference type="Proteomes" id="UP000419144">
    <property type="component" value="Unassembled WGS sequence"/>
</dbReference>
<reference evidence="1" key="1">
    <citation type="submission" date="2019-11" db="EMBL/GenBank/DDBJ databases">
        <title>Leishmania tarentolae CDS.</title>
        <authorList>
            <person name="Goto Y."/>
            <person name="Yamagishi J."/>
        </authorList>
    </citation>
    <scope>NUCLEOTIDE SEQUENCE [LARGE SCALE GENOMIC DNA]</scope>
    <source>
        <strain evidence="1">Parrot Tar II</strain>
    </source>
</reference>
<dbReference type="EMBL" id="BLBS01000042">
    <property type="protein sequence ID" value="GET90660.1"/>
    <property type="molecule type" value="Genomic_DNA"/>
</dbReference>
<evidence type="ECO:0000313" key="1">
    <source>
        <dbReference type="EMBL" id="GET90660.1"/>
    </source>
</evidence>
<sequence>MDGIRVLKENALRLLSDGQPLSALHLVEILCEMQPNSDENRSLKIRCLYELREFDSVLKLAKQVTFACDQNSEVFLLAVKAAFELGDLKRCVQYAMTLINADSSKVVAMCFVAKAAECPVTPRKLCVFTKWLLRLTHFVAKHSAH</sequence>
<dbReference type="OrthoDB" id="10006270at2759"/>
<dbReference type="Pfam" id="PF12895">
    <property type="entry name" value="ANAPC3"/>
    <property type="match status" value="1"/>
</dbReference>
<dbReference type="AlphaFoldDB" id="A0A640KLQ6"/>
<evidence type="ECO:0000313" key="2">
    <source>
        <dbReference type="Proteomes" id="UP000419144"/>
    </source>
</evidence>
<name>A0A640KLQ6_LEITA</name>